<evidence type="ECO:0000313" key="2">
    <source>
        <dbReference type="Proteomes" id="UP001148662"/>
    </source>
</evidence>
<name>A0ACC1TDT5_9APHY</name>
<dbReference type="EMBL" id="JANHOG010000065">
    <property type="protein sequence ID" value="KAJ3558800.1"/>
    <property type="molecule type" value="Genomic_DNA"/>
</dbReference>
<reference evidence="1" key="1">
    <citation type="submission" date="2022-07" db="EMBL/GenBank/DDBJ databases">
        <title>Genome Sequence of Phlebia brevispora.</title>
        <authorList>
            <person name="Buettner E."/>
        </authorList>
    </citation>
    <scope>NUCLEOTIDE SEQUENCE</scope>
    <source>
        <strain evidence="1">MPL23</strain>
    </source>
</reference>
<proteinExistence type="predicted"/>
<dbReference type="Proteomes" id="UP001148662">
    <property type="component" value="Unassembled WGS sequence"/>
</dbReference>
<gene>
    <name evidence="1" type="ORF">NM688_g711</name>
</gene>
<organism evidence="1 2">
    <name type="scientific">Phlebia brevispora</name>
    <dbReference type="NCBI Taxonomy" id="194682"/>
    <lineage>
        <taxon>Eukaryota</taxon>
        <taxon>Fungi</taxon>
        <taxon>Dikarya</taxon>
        <taxon>Basidiomycota</taxon>
        <taxon>Agaricomycotina</taxon>
        <taxon>Agaricomycetes</taxon>
        <taxon>Polyporales</taxon>
        <taxon>Meruliaceae</taxon>
        <taxon>Phlebia</taxon>
    </lineage>
</organism>
<evidence type="ECO:0000313" key="1">
    <source>
        <dbReference type="EMBL" id="KAJ3558800.1"/>
    </source>
</evidence>
<comment type="caution">
    <text evidence="1">The sequence shown here is derived from an EMBL/GenBank/DDBJ whole genome shotgun (WGS) entry which is preliminary data.</text>
</comment>
<accession>A0ACC1TDT5</accession>
<protein>
    <submittedName>
        <fullName evidence="1">Uncharacterized protein</fullName>
    </submittedName>
</protein>
<sequence>MFSKLILTSLALVASLSHVSSAPLETSGVEVRQDERPDDILVDILDIALDILDPSAAGDALAPLETLIGNAANTVVPAGPDTVDPDASEPTETGVLSLPGGGLWTPPSIADPTDTVLTGFPAPTEAGVSSLPVLGSIAVSVNPGIAAPTDLTTAPTATASAVVVPTDLGGASIDSNVAVTVSPDSAITTTTVTAVAGESNTVASAVVTAGAEFSSISALPVVTALPSGAQLQERQLFNPSSLQASISSFEASLSSKLATEIPNPTSLQASLSSVLATASANTISGVVVVAPRTPGSSGSSAGGQTVVSDSAASTVVVVHSASTAVVHSAGTELVASSSSTDSTSKSTSTSPASPPRKWTCLPVLKPEECSRRKLRRGAADILHGCGSGLR</sequence>
<keyword evidence="2" id="KW-1185">Reference proteome</keyword>